<dbReference type="Gene3D" id="1.10.630.10">
    <property type="entry name" value="Cytochrome P450"/>
    <property type="match status" value="1"/>
</dbReference>
<evidence type="ECO:0000256" key="12">
    <source>
        <dbReference type="ARBA" id="ARBA00023033"/>
    </source>
</evidence>
<comment type="function">
    <text evidence="2">May be involved in the metabolism of insect hormones and in the breakdown of synthetic insecticides.</text>
</comment>
<accession>A0AAV7XR80</accession>
<evidence type="ECO:0000256" key="7">
    <source>
        <dbReference type="ARBA" id="ARBA00022723"/>
    </source>
</evidence>
<dbReference type="CDD" id="cd11056">
    <property type="entry name" value="CYP6-like"/>
    <property type="match status" value="1"/>
</dbReference>
<keyword evidence="18" id="KW-1185">Reference proteome</keyword>
<dbReference type="InterPro" id="IPR001128">
    <property type="entry name" value="Cyt_P450"/>
</dbReference>
<protein>
    <submittedName>
        <fullName evidence="17">Uncharacterized protein</fullName>
    </submittedName>
</protein>
<name>A0AAV7XR80_9NEOP</name>
<dbReference type="InterPro" id="IPR017972">
    <property type="entry name" value="Cyt_P450_CS"/>
</dbReference>
<keyword evidence="8" id="KW-0256">Endoplasmic reticulum</keyword>
<dbReference type="GO" id="GO:0016705">
    <property type="term" value="F:oxidoreductase activity, acting on paired donors, with incorporation or reduction of molecular oxygen"/>
    <property type="evidence" value="ECO:0007669"/>
    <property type="project" value="InterPro"/>
</dbReference>
<dbReference type="AlphaFoldDB" id="A0AAV7XR80"/>
<comment type="subcellular location">
    <subcellularLocation>
        <location evidence="4">Endoplasmic reticulum membrane</location>
        <topology evidence="4">Peripheral membrane protein</topology>
    </subcellularLocation>
    <subcellularLocation>
        <location evidence="3">Microsome membrane</location>
        <topology evidence="3">Peripheral membrane protein</topology>
    </subcellularLocation>
</comment>
<proteinExistence type="inferred from homology"/>
<evidence type="ECO:0000256" key="14">
    <source>
        <dbReference type="PIRSR" id="PIRSR602403-1"/>
    </source>
</evidence>
<keyword evidence="10 15" id="KW-0560">Oxidoreductase</keyword>
<dbReference type="PRINTS" id="PR00385">
    <property type="entry name" value="P450"/>
</dbReference>
<gene>
    <name evidence="17" type="ORF">ONE63_007175</name>
</gene>
<comment type="caution">
    <text evidence="17">The sequence shown here is derived from an EMBL/GenBank/DDBJ whole genome shotgun (WGS) entry which is preliminary data.</text>
</comment>
<keyword evidence="13" id="KW-0472">Membrane</keyword>
<evidence type="ECO:0000256" key="1">
    <source>
        <dbReference type="ARBA" id="ARBA00001971"/>
    </source>
</evidence>
<dbReference type="GO" id="GO:0004497">
    <property type="term" value="F:monooxygenase activity"/>
    <property type="evidence" value="ECO:0007669"/>
    <property type="project" value="UniProtKB-KW"/>
</dbReference>
<dbReference type="InterPro" id="IPR002403">
    <property type="entry name" value="Cyt_P450_E_grp-IV"/>
</dbReference>
<dbReference type="PANTHER" id="PTHR24292">
    <property type="entry name" value="CYTOCHROME P450"/>
    <property type="match status" value="1"/>
</dbReference>
<evidence type="ECO:0000256" key="2">
    <source>
        <dbReference type="ARBA" id="ARBA00003690"/>
    </source>
</evidence>
<dbReference type="EMBL" id="JAPTSV010000004">
    <property type="protein sequence ID" value="KAJ1528796.1"/>
    <property type="molecule type" value="Genomic_DNA"/>
</dbReference>
<dbReference type="FunFam" id="1.10.630.10:FF:000182">
    <property type="entry name" value="Cytochrome P450 3A4"/>
    <property type="match status" value="1"/>
</dbReference>
<evidence type="ECO:0000256" key="3">
    <source>
        <dbReference type="ARBA" id="ARBA00004174"/>
    </source>
</evidence>
<sequence length="495" mass="55408">MSVLAALLLVVVLLALLVVAASCRRFGTWRRKGIPHPRPLPLFGNCIDAVLLRTSFYEALDKIYRQFPGQPYIGFYGGSSPMLLVCGSEAVKDITVKDFHVFTDHKLSPDSRYDTLFSKFLFCLLGDQWKSIRARQTPAFSSGRLKAMFPTVKATADRLCEVIDKRLDKDGAVGINGLCSRYGIDVIAAVAFGIEARALDSDEPPPFMKAVSAAFRFGPLEALITLALLFSSPVYHVLRAPIIKEWRAVVLRGLLREATELREREPPRKDVFDTLLSLKKDGVPQVVFEAQVMSMQVAGSETSSTAVLAILWELALNQDCQDRLREELREAVAKQGAVTYELLHDAEYLDMVFKEAVRLWPVMPWLDRVASEDYVLPGTNAVIEKGTVIIIPIFSFHRDPERFDDPDTFKPERWAPENVAKIDKMSYLPFGNGPRACIGFRFANMSVKSAVASVVLKYRIGMAEGTPKSHAELELSPLSFIISPHKELPLRFERL</sequence>
<evidence type="ECO:0000256" key="9">
    <source>
        <dbReference type="ARBA" id="ARBA00022848"/>
    </source>
</evidence>
<evidence type="ECO:0000313" key="18">
    <source>
        <dbReference type="Proteomes" id="UP001075354"/>
    </source>
</evidence>
<dbReference type="SUPFAM" id="SSF48264">
    <property type="entry name" value="Cytochrome P450"/>
    <property type="match status" value="1"/>
</dbReference>
<keyword evidence="12 15" id="KW-0503">Monooxygenase</keyword>
<evidence type="ECO:0000256" key="16">
    <source>
        <dbReference type="SAM" id="SignalP"/>
    </source>
</evidence>
<dbReference type="Pfam" id="PF00067">
    <property type="entry name" value="p450"/>
    <property type="match status" value="1"/>
</dbReference>
<keyword evidence="9" id="KW-0492">Microsome</keyword>
<dbReference type="GO" id="GO:0005506">
    <property type="term" value="F:iron ion binding"/>
    <property type="evidence" value="ECO:0007669"/>
    <property type="project" value="InterPro"/>
</dbReference>
<dbReference type="PROSITE" id="PS00086">
    <property type="entry name" value="CYTOCHROME_P450"/>
    <property type="match status" value="1"/>
</dbReference>
<dbReference type="PRINTS" id="PR00465">
    <property type="entry name" value="EP450IV"/>
</dbReference>
<reference evidence="17" key="1">
    <citation type="submission" date="2022-12" db="EMBL/GenBank/DDBJ databases">
        <title>Chromosome-level genome assembly of the bean flower thrips Megalurothrips usitatus.</title>
        <authorList>
            <person name="Ma L."/>
            <person name="Liu Q."/>
            <person name="Li H."/>
            <person name="Cai W."/>
        </authorList>
    </citation>
    <scope>NUCLEOTIDE SEQUENCE</scope>
    <source>
        <strain evidence="17">Cailab_2022a</strain>
    </source>
</reference>
<evidence type="ECO:0000256" key="10">
    <source>
        <dbReference type="ARBA" id="ARBA00023002"/>
    </source>
</evidence>
<keyword evidence="11 14" id="KW-0408">Iron</keyword>
<evidence type="ECO:0000256" key="4">
    <source>
        <dbReference type="ARBA" id="ARBA00004406"/>
    </source>
</evidence>
<evidence type="ECO:0000256" key="11">
    <source>
        <dbReference type="ARBA" id="ARBA00023004"/>
    </source>
</evidence>
<organism evidence="17 18">
    <name type="scientific">Megalurothrips usitatus</name>
    <name type="common">bean blossom thrips</name>
    <dbReference type="NCBI Taxonomy" id="439358"/>
    <lineage>
        <taxon>Eukaryota</taxon>
        <taxon>Metazoa</taxon>
        <taxon>Ecdysozoa</taxon>
        <taxon>Arthropoda</taxon>
        <taxon>Hexapoda</taxon>
        <taxon>Insecta</taxon>
        <taxon>Pterygota</taxon>
        <taxon>Neoptera</taxon>
        <taxon>Paraneoptera</taxon>
        <taxon>Thysanoptera</taxon>
        <taxon>Terebrantia</taxon>
        <taxon>Thripoidea</taxon>
        <taxon>Thripidae</taxon>
        <taxon>Megalurothrips</taxon>
    </lineage>
</organism>
<dbReference type="Proteomes" id="UP001075354">
    <property type="component" value="Chromosome 4"/>
</dbReference>
<evidence type="ECO:0000313" key="17">
    <source>
        <dbReference type="EMBL" id="KAJ1528796.1"/>
    </source>
</evidence>
<keyword evidence="6 14" id="KW-0349">Heme</keyword>
<evidence type="ECO:0000256" key="5">
    <source>
        <dbReference type="ARBA" id="ARBA00010617"/>
    </source>
</evidence>
<evidence type="ECO:0000256" key="13">
    <source>
        <dbReference type="ARBA" id="ARBA00023136"/>
    </source>
</evidence>
<dbReference type="InterPro" id="IPR036396">
    <property type="entry name" value="Cyt_P450_sf"/>
</dbReference>
<feature type="binding site" description="axial binding residue" evidence="14">
    <location>
        <position position="437"/>
    </location>
    <ligand>
        <name>heme</name>
        <dbReference type="ChEBI" id="CHEBI:30413"/>
    </ligand>
    <ligandPart>
        <name>Fe</name>
        <dbReference type="ChEBI" id="CHEBI:18248"/>
    </ligandPart>
</feature>
<comment type="cofactor">
    <cofactor evidence="1 14">
        <name>heme</name>
        <dbReference type="ChEBI" id="CHEBI:30413"/>
    </cofactor>
</comment>
<evidence type="ECO:0000256" key="15">
    <source>
        <dbReference type="RuleBase" id="RU000461"/>
    </source>
</evidence>
<keyword evidence="16" id="KW-0732">Signal</keyword>
<dbReference type="PANTHER" id="PTHR24292:SF104">
    <property type="entry name" value="CYTOCHROME P450 308A1-RELATED"/>
    <property type="match status" value="1"/>
</dbReference>
<dbReference type="InterPro" id="IPR050476">
    <property type="entry name" value="Insect_CytP450_Detox"/>
</dbReference>
<comment type="similarity">
    <text evidence="5 15">Belongs to the cytochrome P450 family.</text>
</comment>
<evidence type="ECO:0000256" key="8">
    <source>
        <dbReference type="ARBA" id="ARBA00022824"/>
    </source>
</evidence>
<feature type="chain" id="PRO_5043865992" evidence="16">
    <location>
        <begin position="24"/>
        <end position="495"/>
    </location>
</feature>
<evidence type="ECO:0000256" key="6">
    <source>
        <dbReference type="ARBA" id="ARBA00022617"/>
    </source>
</evidence>
<dbReference type="GO" id="GO:0005789">
    <property type="term" value="C:endoplasmic reticulum membrane"/>
    <property type="evidence" value="ECO:0007669"/>
    <property type="project" value="UniProtKB-SubCell"/>
</dbReference>
<keyword evidence="7 14" id="KW-0479">Metal-binding</keyword>
<dbReference type="GO" id="GO:0020037">
    <property type="term" value="F:heme binding"/>
    <property type="evidence" value="ECO:0007669"/>
    <property type="project" value="InterPro"/>
</dbReference>
<feature type="signal peptide" evidence="16">
    <location>
        <begin position="1"/>
        <end position="23"/>
    </location>
</feature>